<dbReference type="GO" id="GO:0032049">
    <property type="term" value="P:cardiolipin biosynthetic process"/>
    <property type="evidence" value="ECO:0007669"/>
    <property type="project" value="InterPro"/>
</dbReference>
<dbReference type="GO" id="GO:0008808">
    <property type="term" value="F:cardiolipin synthase activity"/>
    <property type="evidence" value="ECO:0007669"/>
    <property type="project" value="InterPro"/>
</dbReference>
<dbReference type="PROSITE" id="PS50035">
    <property type="entry name" value="PLD"/>
    <property type="match status" value="2"/>
</dbReference>
<feature type="domain" description="PLD phosphodiesterase" evidence="2">
    <location>
        <begin position="109"/>
        <end position="136"/>
    </location>
</feature>
<keyword evidence="1" id="KW-0443">Lipid metabolism</keyword>
<dbReference type="HAMAP" id="MF_01917">
    <property type="entry name" value="Cardiolipin_synth_ClsB"/>
    <property type="match status" value="1"/>
</dbReference>
<evidence type="ECO:0000313" key="4">
    <source>
        <dbReference type="Proteomes" id="UP000033070"/>
    </source>
</evidence>
<keyword evidence="1" id="KW-0808">Transferase</keyword>
<keyword evidence="1" id="KW-1003">Cell membrane</keyword>
<keyword evidence="1" id="KW-1208">Phospholipid metabolism</keyword>
<evidence type="ECO:0000313" key="3">
    <source>
        <dbReference type="EMBL" id="BBE50570.1"/>
    </source>
</evidence>
<dbReference type="STRING" id="1188319.OYT1_02314"/>
<dbReference type="PANTHER" id="PTHR21248">
    <property type="entry name" value="CARDIOLIPIN SYNTHASE"/>
    <property type="match status" value="1"/>
</dbReference>
<dbReference type="SUPFAM" id="SSF56024">
    <property type="entry name" value="Phospholipase D/nuclease"/>
    <property type="match status" value="2"/>
</dbReference>
<dbReference type="PANTHER" id="PTHR21248:SF22">
    <property type="entry name" value="PHOSPHOLIPASE D"/>
    <property type="match status" value="1"/>
</dbReference>
<dbReference type="SMART" id="SM00155">
    <property type="entry name" value="PLDc"/>
    <property type="match status" value="2"/>
</dbReference>
<dbReference type="EMBL" id="AP018738">
    <property type="protein sequence ID" value="BBE50570.1"/>
    <property type="molecule type" value="Genomic_DNA"/>
</dbReference>
<feature type="domain" description="PLD phosphodiesterase" evidence="2">
    <location>
        <begin position="287"/>
        <end position="314"/>
    </location>
</feature>
<dbReference type="KEGG" id="fam:OYT1_ch1009"/>
<accession>A0A2Z6GAU0</accession>
<dbReference type="RefSeq" id="WP_062627418.1">
    <property type="nucleotide sequence ID" value="NZ_AP018738.1"/>
</dbReference>
<dbReference type="Pfam" id="PF13091">
    <property type="entry name" value="PLDc_2"/>
    <property type="match status" value="2"/>
</dbReference>
<organism evidence="3 4">
    <name type="scientific">Ferriphaselus amnicola</name>
    <dbReference type="NCBI Taxonomy" id="1188319"/>
    <lineage>
        <taxon>Bacteria</taxon>
        <taxon>Pseudomonadati</taxon>
        <taxon>Pseudomonadota</taxon>
        <taxon>Betaproteobacteria</taxon>
        <taxon>Nitrosomonadales</taxon>
        <taxon>Gallionellaceae</taxon>
        <taxon>Ferriphaselus</taxon>
    </lineage>
</organism>
<evidence type="ECO:0000256" key="1">
    <source>
        <dbReference type="HAMAP-Rule" id="MF_01917"/>
    </source>
</evidence>
<dbReference type="CDD" id="cd09159">
    <property type="entry name" value="PLDc_ybhO_like_2"/>
    <property type="match status" value="1"/>
</dbReference>
<keyword evidence="1" id="KW-0594">Phospholipid biosynthesis</keyword>
<keyword evidence="1" id="KW-0444">Lipid biosynthesis</keyword>
<evidence type="ECO:0000259" key="2">
    <source>
        <dbReference type="PROSITE" id="PS50035"/>
    </source>
</evidence>
<feature type="active site" evidence="1">
    <location>
        <position position="294"/>
    </location>
</feature>
<feature type="active site" evidence="1">
    <location>
        <position position="114"/>
    </location>
</feature>
<dbReference type="Gene3D" id="3.30.870.10">
    <property type="entry name" value="Endonuclease Chain A"/>
    <property type="match status" value="2"/>
</dbReference>
<dbReference type="InterPro" id="IPR001736">
    <property type="entry name" value="PLipase_D/transphosphatidylase"/>
</dbReference>
<proteinExistence type="inferred from homology"/>
<feature type="active site" evidence="1">
    <location>
        <position position="299"/>
    </location>
</feature>
<name>A0A2Z6GAU0_9PROT</name>
<comment type="catalytic activity">
    <reaction evidence="1">
        <text>2 a 1,2-diacyl-sn-glycero-3-phospho-(1'-sn-glycerol) = a cardiolipin + glycerol</text>
        <dbReference type="Rhea" id="RHEA:31451"/>
        <dbReference type="ChEBI" id="CHEBI:17754"/>
        <dbReference type="ChEBI" id="CHEBI:62237"/>
        <dbReference type="ChEBI" id="CHEBI:64716"/>
    </reaction>
</comment>
<keyword evidence="1" id="KW-0472">Membrane</keyword>
<dbReference type="InterPro" id="IPR030872">
    <property type="entry name" value="Cardiolipin_synth_ClsB"/>
</dbReference>
<dbReference type="EC" id="2.7.8.-" evidence="1"/>
<sequence>MSDTFEVAGHTLNLLRNGEEYFPRLIEAIGAAEHSVYLESYIFAADQEGRWVAEALEQAARRGVRVHLLLDGFGSAALPEHWVERMRAAGVTVRWFRQEFGRFNLRRHRLRRLHRKLAVVDGRIGFVGGINIINDVAPGSESPRLDYAVEVSGPVVHDMHAAVRRLWALVSWSQLRQRGDRDALPRMLKSDTRQKVAFLLRDNLRHRRDIERAYLKAIGQAQHEIVLANAYFLPGRKFRRALVSAAERGVRVVLLLQGRVDNWLQHYACRALYGQLLHAGVEIHEYHASYLHAKVAVVDGQWATVGSSNIDPFSLLLAREGNLVVRDAAFAGELRASLLEALTHGSHRIEVHQWLKLNPLFRLLAWASYGVVRVLAGWSGYMRAGGEI</sequence>
<dbReference type="OrthoDB" id="9762009at2"/>
<comment type="function">
    <text evidence="1">Catalyzes the phosphatidyl group transfer from one phosphatidylglycerol molecule to another to form cardiolipin (CL) (diphosphatidylglycerol) and glycerol.</text>
</comment>
<protein>
    <recommendedName>
        <fullName evidence="1">Cardiolipin synthase B</fullName>
        <shortName evidence="1">CL synthase</shortName>
        <ecNumber evidence="1">2.7.8.-</ecNumber>
    </recommendedName>
</protein>
<dbReference type="InterPro" id="IPR025202">
    <property type="entry name" value="PLD-like_dom"/>
</dbReference>
<feature type="active site" evidence="1">
    <location>
        <position position="121"/>
    </location>
</feature>
<feature type="active site" evidence="1">
    <location>
        <position position="116"/>
    </location>
</feature>
<gene>
    <name evidence="1" type="primary">clsB</name>
    <name evidence="3" type="ORF">OYT1_ch1009</name>
</gene>
<dbReference type="GO" id="GO:0005886">
    <property type="term" value="C:plasma membrane"/>
    <property type="evidence" value="ECO:0007669"/>
    <property type="project" value="UniProtKB-SubCell"/>
</dbReference>
<dbReference type="AlphaFoldDB" id="A0A2Z6GAU0"/>
<reference evidence="3 4" key="1">
    <citation type="submission" date="2018-06" db="EMBL/GenBank/DDBJ databases">
        <title>OYT1 Genome Sequencing.</title>
        <authorList>
            <person name="Kato S."/>
            <person name="Itoh T."/>
            <person name="Ohkuma M."/>
        </authorList>
    </citation>
    <scope>NUCLEOTIDE SEQUENCE [LARGE SCALE GENOMIC DNA]</scope>
    <source>
        <strain evidence="3 4">OYT1</strain>
    </source>
</reference>
<dbReference type="NCBIfam" id="NF008427">
    <property type="entry name" value="PRK11263.1"/>
    <property type="match status" value="1"/>
</dbReference>
<keyword evidence="4" id="KW-1185">Reference proteome</keyword>
<comment type="similarity">
    <text evidence="1">Belongs to the phospholipase D family. Cardiolipin synthase subfamily. ClsB sub-subfamily.</text>
</comment>
<dbReference type="Proteomes" id="UP000033070">
    <property type="component" value="Chromosome"/>
</dbReference>
<dbReference type="CDD" id="cd09110">
    <property type="entry name" value="PLDc_CLS_1"/>
    <property type="match status" value="1"/>
</dbReference>
<feature type="active site" evidence="1">
    <location>
        <position position="292"/>
    </location>
</feature>
<comment type="subcellular location">
    <subcellularLocation>
        <location evidence="1">Cell membrane</location>
        <topology evidence="1">Peripheral membrane protein</topology>
    </subcellularLocation>
</comment>